<sequence length="570" mass="61543">MKVPSQNPRRNDGSALLMVMLMGGIGVAILAAAMSWTASTASLTERNLRYQEAVYAAEAATEKVLSAMVNDYSRLGLSVLQANMGLYPLRIPTPEEDPCWAGFDFEGTGIGGVPMLVEQSTPWVVTNLQSQYRGLSGRAATFRIRARAANLAHPSRVAAAVEQEVQFALVPIFQFTIFYNLDLEINPGATMTIGGRVHGNQNIYCSPASSLTFLNDVTASGTIFLNKHPDDPLIRSRGPVVFQGRADSGVMSLNIPIGVPNDPNAVRAIVEPPPPGEPLTSELAKERFYNKADLLLVLRDSGVEIRGGPMTQAQAVSLPWNAVTNFVSTNASFTDLRENKTVRAVEIDVGKFATWSTAATNPIRLALGRPISSVYVADLRTFPSSQLPAVRLVNGATLPSSGLTVATPNPLYILGHYNAPAAYRGTTNTTQTRPAAIIADAITILSPNWNDSKSAQSINNRIAADTTVNAAFMAGIVPTRPGAYSGGVENFPRFLENWSQKTLTYNGSMIVLYPSRMATNVWPGTGTVYNAPNRNWHFDLNFLNPDKLPPLCPSVRAVIRGRWQVLAASQ</sequence>
<dbReference type="EMBL" id="JAAKYA010000042">
    <property type="protein sequence ID" value="NGO38996.1"/>
    <property type="molecule type" value="Genomic_DNA"/>
</dbReference>
<evidence type="ECO:0000256" key="1">
    <source>
        <dbReference type="SAM" id="Phobius"/>
    </source>
</evidence>
<dbReference type="Proteomes" id="UP000477311">
    <property type="component" value="Unassembled WGS sequence"/>
</dbReference>
<protein>
    <recommendedName>
        <fullName evidence="4">Type 4 fimbrial biogenesis protein PilX N-terminal domain-containing protein</fullName>
    </recommendedName>
</protein>
<proteinExistence type="predicted"/>
<dbReference type="AlphaFoldDB" id="A0A6M1RH98"/>
<organism evidence="2 3">
    <name type="scientific">Limisphaera ngatamarikiensis</name>
    <dbReference type="NCBI Taxonomy" id="1324935"/>
    <lineage>
        <taxon>Bacteria</taxon>
        <taxon>Pseudomonadati</taxon>
        <taxon>Verrucomicrobiota</taxon>
        <taxon>Verrucomicrobiia</taxon>
        <taxon>Limisphaerales</taxon>
        <taxon>Limisphaeraceae</taxon>
        <taxon>Limisphaera</taxon>
    </lineage>
</organism>
<gene>
    <name evidence="2" type="ORF">G4L39_06245</name>
</gene>
<keyword evidence="3" id="KW-1185">Reference proteome</keyword>
<evidence type="ECO:0008006" key="4">
    <source>
        <dbReference type="Google" id="ProtNLM"/>
    </source>
</evidence>
<keyword evidence="1" id="KW-0812">Transmembrane</keyword>
<accession>A0A6M1RH98</accession>
<keyword evidence="1" id="KW-0472">Membrane</keyword>
<keyword evidence="1" id="KW-1133">Transmembrane helix</keyword>
<feature type="transmembrane region" description="Helical" evidence="1">
    <location>
        <begin position="15"/>
        <end position="36"/>
    </location>
</feature>
<comment type="caution">
    <text evidence="2">The sequence shown here is derived from an EMBL/GenBank/DDBJ whole genome shotgun (WGS) entry which is preliminary data.</text>
</comment>
<evidence type="ECO:0000313" key="2">
    <source>
        <dbReference type="EMBL" id="NGO38996.1"/>
    </source>
</evidence>
<name>A0A6M1RH98_9BACT</name>
<dbReference type="RefSeq" id="WP_165106761.1">
    <property type="nucleotide sequence ID" value="NZ_JAAKYA010000042.1"/>
</dbReference>
<evidence type="ECO:0000313" key="3">
    <source>
        <dbReference type="Proteomes" id="UP000477311"/>
    </source>
</evidence>
<reference evidence="2 3" key="1">
    <citation type="submission" date="2020-02" db="EMBL/GenBank/DDBJ databases">
        <title>Draft genome sequence of Limisphaera ngatamarikiensis NGM72.4T, a thermophilic Verrucomicrobia grouped in subdivision 3.</title>
        <authorList>
            <person name="Carere C.R."/>
            <person name="Steen J."/>
            <person name="Hugenholtz P."/>
            <person name="Stott M.B."/>
        </authorList>
    </citation>
    <scope>NUCLEOTIDE SEQUENCE [LARGE SCALE GENOMIC DNA]</scope>
    <source>
        <strain evidence="2 3">NGM72.4</strain>
    </source>
</reference>